<dbReference type="AlphaFoldDB" id="A0A6C0C654"/>
<keyword evidence="2" id="KW-1133">Transmembrane helix</keyword>
<feature type="region of interest" description="Disordered" evidence="1">
    <location>
        <begin position="21"/>
        <end position="85"/>
    </location>
</feature>
<protein>
    <submittedName>
        <fullName evidence="3">Uncharacterized protein</fullName>
    </submittedName>
</protein>
<feature type="compositionally biased region" description="Polar residues" evidence="1">
    <location>
        <begin position="62"/>
        <end position="78"/>
    </location>
</feature>
<feature type="region of interest" description="Disordered" evidence="1">
    <location>
        <begin position="105"/>
        <end position="126"/>
    </location>
</feature>
<keyword evidence="2" id="KW-0472">Membrane</keyword>
<sequence length="218" mass="24825">MSNNYHTQLNQQSGILNEIASTLQFDQRPQNFENDTKTRNTGPQFPPPRFDNAEKQRPQYDNPKSWNNYGHIQGTPVNNERVEQPKQDEIQLSDIEQRDPPAAALLPPQEQQQYVPSREKHHSPKMKEKYIPAPEKTVAVPEAPESTSPIKKYAIEYALIPISLVGVFILLVHPTTSAYLEKFIPKMTDLKGFAIRGAILAVIYIVIKIIISQTIQKN</sequence>
<feature type="transmembrane region" description="Helical" evidence="2">
    <location>
        <begin position="193"/>
        <end position="211"/>
    </location>
</feature>
<keyword evidence="2" id="KW-0812">Transmembrane</keyword>
<proteinExistence type="predicted"/>
<organism evidence="3">
    <name type="scientific">viral metagenome</name>
    <dbReference type="NCBI Taxonomy" id="1070528"/>
    <lineage>
        <taxon>unclassified sequences</taxon>
        <taxon>metagenomes</taxon>
        <taxon>organismal metagenomes</taxon>
    </lineage>
</organism>
<evidence type="ECO:0000256" key="2">
    <source>
        <dbReference type="SAM" id="Phobius"/>
    </source>
</evidence>
<evidence type="ECO:0000313" key="3">
    <source>
        <dbReference type="EMBL" id="QHT00206.1"/>
    </source>
</evidence>
<accession>A0A6C0C654</accession>
<evidence type="ECO:0000256" key="1">
    <source>
        <dbReference type="SAM" id="MobiDB-lite"/>
    </source>
</evidence>
<reference evidence="3" key="1">
    <citation type="journal article" date="2020" name="Nature">
        <title>Giant virus diversity and host interactions through global metagenomics.</title>
        <authorList>
            <person name="Schulz F."/>
            <person name="Roux S."/>
            <person name="Paez-Espino D."/>
            <person name="Jungbluth S."/>
            <person name="Walsh D.A."/>
            <person name="Denef V.J."/>
            <person name="McMahon K.D."/>
            <person name="Konstantinidis K.T."/>
            <person name="Eloe-Fadrosh E.A."/>
            <person name="Kyrpides N.C."/>
            <person name="Woyke T."/>
        </authorList>
    </citation>
    <scope>NUCLEOTIDE SEQUENCE</scope>
    <source>
        <strain evidence="3">GVMAG-M-3300020192-26</strain>
    </source>
</reference>
<name>A0A6C0C654_9ZZZZ</name>
<feature type="compositionally biased region" description="Polar residues" evidence="1">
    <location>
        <begin position="21"/>
        <end position="43"/>
    </location>
</feature>
<dbReference type="EMBL" id="MN739353">
    <property type="protein sequence ID" value="QHT00206.1"/>
    <property type="molecule type" value="Genomic_DNA"/>
</dbReference>
<feature type="transmembrane region" description="Helical" evidence="2">
    <location>
        <begin position="154"/>
        <end position="173"/>
    </location>
</feature>